<feature type="transmembrane region" description="Helical" evidence="1">
    <location>
        <begin position="12"/>
        <end position="30"/>
    </location>
</feature>
<organism evidence="4 5">
    <name type="scientific">Anaerobacillus alkaliphilus</name>
    <dbReference type="NCBI Taxonomy" id="1548597"/>
    <lineage>
        <taxon>Bacteria</taxon>
        <taxon>Bacillati</taxon>
        <taxon>Bacillota</taxon>
        <taxon>Bacilli</taxon>
        <taxon>Bacillales</taxon>
        <taxon>Bacillaceae</taxon>
        <taxon>Anaerobacillus</taxon>
    </lineage>
</organism>
<proteinExistence type="predicted"/>
<keyword evidence="1" id="KW-0812">Transmembrane</keyword>
<dbReference type="PANTHER" id="PTHR43155:SF2">
    <property type="entry name" value="CYCLIC DI-GMP PHOSPHODIESTERASE PA4108"/>
    <property type="match status" value="1"/>
</dbReference>
<dbReference type="PANTHER" id="PTHR43155">
    <property type="entry name" value="CYCLIC DI-GMP PHOSPHODIESTERASE PA4108-RELATED"/>
    <property type="match status" value="1"/>
</dbReference>
<evidence type="ECO:0000259" key="2">
    <source>
        <dbReference type="PROSITE" id="PS51831"/>
    </source>
</evidence>
<dbReference type="EMBL" id="QOUX01000046">
    <property type="protein sequence ID" value="RXI97919.1"/>
    <property type="molecule type" value="Genomic_DNA"/>
</dbReference>
<evidence type="ECO:0000313" key="5">
    <source>
        <dbReference type="Proteomes" id="UP000290649"/>
    </source>
</evidence>
<feature type="domain" description="HD-GYP" evidence="3">
    <location>
        <begin position="163"/>
        <end position="360"/>
    </location>
</feature>
<dbReference type="PROSITE" id="PS51831">
    <property type="entry name" value="HD"/>
    <property type="match status" value="1"/>
</dbReference>
<dbReference type="InterPro" id="IPR006674">
    <property type="entry name" value="HD_domain"/>
</dbReference>
<accession>A0A4Q0VP68</accession>
<protein>
    <submittedName>
        <fullName evidence="4">HD-GYP domain-containing protein</fullName>
    </submittedName>
</protein>
<dbReference type="Proteomes" id="UP000290649">
    <property type="component" value="Unassembled WGS sequence"/>
</dbReference>
<sequence length="376" mass="43505">MSLDINLFIKKLWMICIGSSISLTAIYTIWVGSFDIIYYQLLSIMLLGYLPFTLIYRKFSPMIQRYLLFINMCVVIVALTWFTPFANQIAVIFLPLFATLFKNRNVFYGTSVASILIHFSLNSMAGYYDQRFLFEIVTELSYIICYIVVLGVFVNMIVDSSKQAYMFDKTVKTLILAIETKDMYTRGHSIRVSDYAMIIGSNMKKKGYKVDLDLLRISSLIHDIGKVYIPNDILTKNGKLTLEEYKTIQKHSEFGANLAKELEYPNEIVSDILYHHERYDGKGYPRGISQDDIPLHSRIIALADTFDAITTTRSYRNAFTLEEAKDIIIEAMNTQFDPILHEVFLEIYPSLVTYYHQNVSLEAKNEISYLEVMNKR</sequence>
<feature type="transmembrane region" description="Helical" evidence="1">
    <location>
        <begin position="140"/>
        <end position="158"/>
    </location>
</feature>
<feature type="transmembrane region" description="Helical" evidence="1">
    <location>
        <begin position="68"/>
        <end position="94"/>
    </location>
</feature>
<gene>
    <name evidence="4" type="ORF">DS745_16325</name>
</gene>
<dbReference type="Pfam" id="PF13487">
    <property type="entry name" value="HD_5"/>
    <property type="match status" value="1"/>
</dbReference>
<dbReference type="Gene3D" id="1.10.3210.10">
    <property type="entry name" value="Hypothetical protein af1432"/>
    <property type="match status" value="1"/>
</dbReference>
<keyword evidence="5" id="KW-1185">Reference proteome</keyword>
<dbReference type="InterPro" id="IPR006675">
    <property type="entry name" value="HDIG_dom"/>
</dbReference>
<evidence type="ECO:0000259" key="3">
    <source>
        <dbReference type="PROSITE" id="PS51832"/>
    </source>
</evidence>
<dbReference type="SMART" id="SM00471">
    <property type="entry name" value="HDc"/>
    <property type="match status" value="1"/>
</dbReference>
<dbReference type="PROSITE" id="PS51832">
    <property type="entry name" value="HD_GYP"/>
    <property type="match status" value="1"/>
</dbReference>
<dbReference type="OrthoDB" id="9759601at2"/>
<name>A0A4Q0VP68_9BACI</name>
<dbReference type="InterPro" id="IPR037522">
    <property type="entry name" value="HD_GYP_dom"/>
</dbReference>
<dbReference type="InterPro" id="IPR003607">
    <property type="entry name" value="HD/PDEase_dom"/>
</dbReference>
<reference evidence="4 5" key="1">
    <citation type="journal article" date="2019" name="Int. J. Syst. Evol. Microbiol.">
        <title>Anaerobacillus alkaliphilus sp. nov., a novel alkaliphilic and moderately halophilic bacterium.</title>
        <authorList>
            <person name="Borsodi A.K."/>
            <person name="Aszalos J.M."/>
            <person name="Bihari P."/>
            <person name="Nagy I."/>
            <person name="Schumann P."/>
            <person name="Sproer C."/>
            <person name="Kovacs A.L."/>
            <person name="Boka K."/>
            <person name="Dobosy P."/>
            <person name="Ovari M."/>
            <person name="Szili-Kovacs T."/>
            <person name="Toth E."/>
        </authorList>
    </citation>
    <scope>NUCLEOTIDE SEQUENCE [LARGE SCALE GENOMIC DNA]</scope>
    <source>
        <strain evidence="4 5">B16-10</strain>
    </source>
</reference>
<dbReference type="SUPFAM" id="SSF109604">
    <property type="entry name" value="HD-domain/PDEase-like"/>
    <property type="match status" value="1"/>
</dbReference>
<dbReference type="AlphaFoldDB" id="A0A4Q0VP68"/>
<evidence type="ECO:0000256" key="1">
    <source>
        <dbReference type="SAM" id="Phobius"/>
    </source>
</evidence>
<feature type="domain" description="HD" evidence="2">
    <location>
        <begin position="185"/>
        <end position="309"/>
    </location>
</feature>
<dbReference type="CDD" id="cd00077">
    <property type="entry name" value="HDc"/>
    <property type="match status" value="1"/>
</dbReference>
<feature type="transmembrane region" description="Helical" evidence="1">
    <location>
        <begin position="106"/>
        <end position="128"/>
    </location>
</feature>
<feature type="transmembrane region" description="Helical" evidence="1">
    <location>
        <begin position="36"/>
        <end position="56"/>
    </location>
</feature>
<dbReference type="RefSeq" id="WP_129079282.1">
    <property type="nucleotide sequence ID" value="NZ_QOUX01000046.1"/>
</dbReference>
<keyword evidence="1" id="KW-0472">Membrane</keyword>
<evidence type="ECO:0000313" key="4">
    <source>
        <dbReference type="EMBL" id="RXI97919.1"/>
    </source>
</evidence>
<keyword evidence="1" id="KW-1133">Transmembrane helix</keyword>
<dbReference type="NCBIfam" id="TIGR00277">
    <property type="entry name" value="HDIG"/>
    <property type="match status" value="1"/>
</dbReference>
<comment type="caution">
    <text evidence="4">The sequence shown here is derived from an EMBL/GenBank/DDBJ whole genome shotgun (WGS) entry which is preliminary data.</text>
</comment>